<feature type="region of interest" description="Disordered" evidence="1">
    <location>
        <begin position="249"/>
        <end position="295"/>
    </location>
</feature>
<evidence type="ECO:0000313" key="3">
    <source>
        <dbReference type="EMBL" id="WPK24596.1"/>
    </source>
</evidence>
<reference evidence="3 4" key="1">
    <citation type="submission" date="2023-10" db="EMBL/GenBank/DDBJ databases">
        <title>Draft Genome Sequence of Candida saopaulonensis from a very Premature Infant with Sepsis.</title>
        <authorList>
            <person name="Ning Y."/>
            <person name="Dai R."/>
            <person name="Xiao M."/>
            <person name="Xu Y."/>
            <person name="Yan Q."/>
            <person name="Zhang L."/>
        </authorList>
    </citation>
    <scope>NUCLEOTIDE SEQUENCE [LARGE SCALE GENOMIC DNA]</scope>
    <source>
        <strain evidence="3 4">19XY460</strain>
    </source>
</reference>
<feature type="compositionally biased region" description="Polar residues" evidence="1">
    <location>
        <begin position="369"/>
        <end position="378"/>
    </location>
</feature>
<dbReference type="KEGG" id="asau:88172940"/>
<feature type="chain" id="PRO_5043343357" evidence="2">
    <location>
        <begin position="19"/>
        <end position="503"/>
    </location>
</feature>
<feature type="region of interest" description="Disordered" evidence="1">
    <location>
        <begin position="126"/>
        <end position="154"/>
    </location>
</feature>
<evidence type="ECO:0000256" key="2">
    <source>
        <dbReference type="SAM" id="SignalP"/>
    </source>
</evidence>
<feature type="compositionally biased region" description="Polar residues" evidence="1">
    <location>
        <begin position="186"/>
        <end position="196"/>
    </location>
</feature>
<evidence type="ECO:0000256" key="1">
    <source>
        <dbReference type="SAM" id="MobiDB-lite"/>
    </source>
</evidence>
<dbReference type="Proteomes" id="UP001338582">
    <property type="component" value="Chromosome 2"/>
</dbReference>
<feature type="compositionally biased region" description="Polar residues" evidence="1">
    <location>
        <begin position="130"/>
        <end position="141"/>
    </location>
</feature>
<accession>A0AAX4H7M3</accession>
<sequence>MKTSTILISMMAVSQAVANSDSQARFRDHLQIFKDVLRHSEGIIPDSSDTNDFPTIDEDGSEIPCTEASIDDEEFDLKDTVKVSSLFQSSDASVEDPEVPLAVEPTNIDTDEAEDTDKFPNDSIIDIISESNPYEDSISNTSDRDRDESLNIPSMEAIPGLTKLASIQSDFLDGQLQGPKGKEEASATNTPAQLPDNQDEEVETQRPKHRGLREINSMKIQYRRPAIKKKIEKNYNEYRDPSASFLVVSGGEEEDPIQKGTEELNKDSAKSSSRGPLRPWVESADKEHQKTPQVSKNAIEEPILENILNKKVDYVTNYIDDKGIITSLQKKLHLKSKARKTNSRKEVVLASSLKVPKELPLNPEHSKSNETTGLTNSSTSIDSLDAILMSDPTFERQSDEDTAKYIQRVYPRLRYLMEGDLETERQEQTKNTGFFLKVFDGVFHNHADSRDDEVKAHRLLFGSAWNGTIFNYGAETAENNGAIPRKELSSIVGAVVIVIVLIS</sequence>
<gene>
    <name evidence="3" type="ORF">PUMCH_001875</name>
</gene>
<dbReference type="EMBL" id="CP138895">
    <property type="protein sequence ID" value="WPK24596.1"/>
    <property type="molecule type" value="Genomic_DNA"/>
</dbReference>
<keyword evidence="4" id="KW-1185">Reference proteome</keyword>
<dbReference type="RefSeq" id="XP_062876979.1">
    <property type="nucleotide sequence ID" value="XM_063020909.1"/>
</dbReference>
<feature type="region of interest" description="Disordered" evidence="1">
    <location>
        <begin position="173"/>
        <end position="210"/>
    </location>
</feature>
<feature type="region of interest" description="Disordered" evidence="1">
    <location>
        <begin position="358"/>
        <end position="378"/>
    </location>
</feature>
<keyword evidence="2" id="KW-0732">Signal</keyword>
<feature type="signal peptide" evidence="2">
    <location>
        <begin position="1"/>
        <end position="18"/>
    </location>
</feature>
<dbReference type="GeneID" id="88172940"/>
<protein>
    <submittedName>
        <fullName evidence="3">Uncharacterized protein</fullName>
    </submittedName>
</protein>
<dbReference type="AlphaFoldDB" id="A0AAX4H7M3"/>
<proteinExistence type="predicted"/>
<feature type="compositionally biased region" description="Basic and acidic residues" evidence="1">
    <location>
        <begin position="256"/>
        <end position="269"/>
    </location>
</feature>
<organism evidence="3 4">
    <name type="scientific">Australozyma saopauloensis</name>
    <dbReference type="NCBI Taxonomy" id="291208"/>
    <lineage>
        <taxon>Eukaryota</taxon>
        <taxon>Fungi</taxon>
        <taxon>Dikarya</taxon>
        <taxon>Ascomycota</taxon>
        <taxon>Saccharomycotina</taxon>
        <taxon>Pichiomycetes</taxon>
        <taxon>Metschnikowiaceae</taxon>
        <taxon>Australozyma</taxon>
    </lineage>
</organism>
<evidence type="ECO:0000313" key="4">
    <source>
        <dbReference type="Proteomes" id="UP001338582"/>
    </source>
</evidence>
<name>A0AAX4H7M3_9ASCO</name>